<evidence type="ECO:0000313" key="3">
    <source>
        <dbReference type="Proteomes" id="UP001501446"/>
    </source>
</evidence>
<dbReference type="InterPro" id="IPR007396">
    <property type="entry name" value="TR_PAI2-type"/>
</dbReference>
<gene>
    <name evidence="2" type="ORF">GCM10025781_05260</name>
</gene>
<dbReference type="Proteomes" id="UP001501446">
    <property type="component" value="Unassembled WGS sequence"/>
</dbReference>
<accession>A0ABP8WK65</accession>
<name>A0ABP8WK65_9MICC</name>
<organism evidence="2 3">
    <name type="scientific">Kocuria gwangalliensis</name>
    <dbReference type="NCBI Taxonomy" id="501592"/>
    <lineage>
        <taxon>Bacteria</taxon>
        <taxon>Bacillati</taxon>
        <taxon>Actinomycetota</taxon>
        <taxon>Actinomycetes</taxon>
        <taxon>Micrococcales</taxon>
        <taxon>Micrococcaceae</taxon>
        <taxon>Kocuria</taxon>
    </lineage>
</organism>
<evidence type="ECO:0000256" key="1">
    <source>
        <dbReference type="SAM" id="MobiDB-lite"/>
    </source>
</evidence>
<proteinExistence type="predicted"/>
<dbReference type="InterPro" id="IPR012349">
    <property type="entry name" value="Split_barrel_FMN-bd"/>
</dbReference>
<dbReference type="EMBL" id="BAABLN010000005">
    <property type="protein sequence ID" value="GAA4691267.1"/>
    <property type="molecule type" value="Genomic_DNA"/>
</dbReference>
<evidence type="ECO:0000313" key="2">
    <source>
        <dbReference type="EMBL" id="GAA4691267.1"/>
    </source>
</evidence>
<dbReference type="RefSeq" id="WP_303383649.1">
    <property type="nucleotide sequence ID" value="NZ_BAABLN010000005.1"/>
</dbReference>
<reference evidence="3" key="1">
    <citation type="journal article" date="2019" name="Int. J. Syst. Evol. Microbiol.">
        <title>The Global Catalogue of Microorganisms (GCM) 10K type strain sequencing project: providing services to taxonomists for standard genome sequencing and annotation.</title>
        <authorList>
            <consortium name="The Broad Institute Genomics Platform"/>
            <consortium name="The Broad Institute Genome Sequencing Center for Infectious Disease"/>
            <person name="Wu L."/>
            <person name="Ma J."/>
        </authorList>
    </citation>
    <scope>NUCLEOTIDE SEQUENCE [LARGE SCALE GENOMIC DNA]</scope>
    <source>
        <strain evidence="3">JCM 18958</strain>
    </source>
</reference>
<dbReference type="Pfam" id="PF04299">
    <property type="entry name" value="FMN_bind_2"/>
    <property type="match status" value="1"/>
</dbReference>
<feature type="region of interest" description="Disordered" evidence="1">
    <location>
        <begin position="58"/>
        <end position="80"/>
    </location>
</feature>
<protein>
    <submittedName>
        <fullName evidence="2">Uncharacterized protein</fullName>
    </submittedName>
</protein>
<comment type="caution">
    <text evidence="2">The sequence shown here is derived from an EMBL/GenBank/DDBJ whole genome shotgun (WGS) entry which is preliminary data.</text>
</comment>
<dbReference type="Gene3D" id="2.30.110.10">
    <property type="entry name" value="Electron Transport, Fmn-binding Protein, Chain A"/>
    <property type="match status" value="1"/>
</dbReference>
<keyword evidence="3" id="KW-1185">Reference proteome</keyword>
<sequence>MWGPHDYVISSWYAPGDPVPTWHHITVHLYRTPEILGDEKNYAMLFWLTDHFEKPHPNGRNLSERCATTTTRTDVRPRRH</sequence>